<dbReference type="GO" id="GO:0000160">
    <property type="term" value="P:phosphorelay signal transduction system"/>
    <property type="evidence" value="ECO:0007669"/>
    <property type="project" value="InterPro"/>
</dbReference>
<dbReference type="GO" id="GO:0004672">
    <property type="term" value="F:protein kinase activity"/>
    <property type="evidence" value="ECO:0007669"/>
    <property type="project" value="UniProtKB-ARBA"/>
</dbReference>
<evidence type="ECO:0000313" key="4">
    <source>
        <dbReference type="Proteomes" id="UP000607559"/>
    </source>
</evidence>
<dbReference type="Pfam" id="PF01627">
    <property type="entry name" value="Hpt"/>
    <property type="match status" value="1"/>
</dbReference>
<proteinExistence type="predicted"/>
<protein>
    <recommendedName>
        <fullName evidence="2">HPt domain-containing protein</fullName>
    </recommendedName>
</protein>
<evidence type="ECO:0000313" key="3">
    <source>
        <dbReference type="EMBL" id="GGB08717.1"/>
    </source>
</evidence>
<gene>
    <name evidence="3" type="ORF">GCM10011511_35260</name>
</gene>
<comment type="caution">
    <text evidence="3">The sequence shown here is derived from an EMBL/GenBank/DDBJ whole genome shotgun (WGS) entry which is preliminary data.</text>
</comment>
<name>A0A8J2UFL8_9BACT</name>
<dbReference type="PROSITE" id="PS50894">
    <property type="entry name" value="HPT"/>
    <property type="match status" value="1"/>
</dbReference>
<dbReference type="EMBL" id="BMJC01000004">
    <property type="protein sequence ID" value="GGB08717.1"/>
    <property type="molecule type" value="Genomic_DNA"/>
</dbReference>
<accession>A0A8J2UFL8</accession>
<feature type="modified residue" description="Phosphohistidine" evidence="1">
    <location>
        <position position="67"/>
    </location>
</feature>
<evidence type="ECO:0000259" key="2">
    <source>
        <dbReference type="PROSITE" id="PS50894"/>
    </source>
</evidence>
<reference evidence="3" key="2">
    <citation type="submission" date="2020-09" db="EMBL/GenBank/DDBJ databases">
        <authorList>
            <person name="Sun Q."/>
            <person name="Zhou Y."/>
        </authorList>
    </citation>
    <scope>NUCLEOTIDE SEQUENCE</scope>
    <source>
        <strain evidence="3">CGMCC 1.15448</strain>
    </source>
</reference>
<dbReference type="InterPro" id="IPR036641">
    <property type="entry name" value="HPT_dom_sf"/>
</dbReference>
<keyword evidence="4" id="KW-1185">Reference proteome</keyword>
<dbReference type="SUPFAM" id="SSF47226">
    <property type="entry name" value="Histidine-containing phosphotransfer domain, HPT domain"/>
    <property type="match status" value="1"/>
</dbReference>
<feature type="domain" description="HPt" evidence="2">
    <location>
        <begin position="28"/>
        <end position="128"/>
    </location>
</feature>
<dbReference type="InterPro" id="IPR008207">
    <property type="entry name" value="Sig_transdc_His_kin_Hpt_dom"/>
</dbReference>
<dbReference type="AlphaFoldDB" id="A0A8J2UFL8"/>
<reference evidence="3" key="1">
    <citation type="journal article" date="2014" name="Int. J. Syst. Evol. Microbiol.">
        <title>Complete genome sequence of Corynebacterium casei LMG S-19264T (=DSM 44701T), isolated from a smear-ripened cheese.</title>
        <authorList>
            <consortium name="US DOE Joint Genome Institute (JGI-PGF)"/>
            <person name="Walter F."/>
            <person name="Albersmeier A."/>
            <person name="Kalinowski J."/>
            <person name="Ruckert C."/>
        </authorList>
    </citation>
    <scope>NUCLEOTIDE SEQUENCE</scope>
    <source>
        <strain evidence="3">CGMCC 1.15448</strain>
    </source>
</reference>
<organism evidence="3 4">
    <name type="scientific">Puia dinghuensis</name>
    <dbReference type="NCBI Taxonomy" id="1792502"/>
    <lineage>
        <taxon>Bacteria</taxon>
        <taxon>Pseudomonadati</taxon>
        <taxon>Bacteroidota</taxon>
        <taxon>Chitinophagia</taxon>
        <taxon>Chitinophagales</taxon>
        <taxon>Chitinophagaceae</taxon>
        <taxon>Puia</taxon>
    </lineage>
</organism>
<dbReference type="Proteomes" id="UP000607559">
    <property type="component" value="Unassembled WGS sequence"/>
</dbReference>
<dbReference type="Gene3D" id="1.20.120.160">
    <property type="entry name" value="HPT domain"/>
    <property type="match status" value="1"/>
</dbReference>
<sequence length="133" mass="14979">MQKPLSDMSFIFSDEINGSYVIELYAGDYVMIEETFEDVLREYDVFVERIITTYHEGDAGALKSAVHKIKPLFGFVGLTTLQAQCLQFENSCQTKSCPELANAFVSLKKELLEAKSVIAKEKERLAAFNRLPG</sequence>
<keyword evidence="1" id="KW-0597">Phosphoprotein</keyword>
<evidence type="ECO:0000256" key="1">
    <source>
        <dbReference type="PROSITE-ProRule" id="PRU00110"/>
    </source>
</evidence>